<protein>
    <submittedName>
        <fullName evidence="9">MucBP domain-containing protein</fullName>
    </submittedName>
</protein>
<keyword evidence="4" id="KW-0677">Repeat</keyword>
<keyword evidence="2" id="KW-0964">Secreted</keyword>
<dbReference type="Gene3D" id="3.10.20.320">
    <property type="entry name" value="Putative peptidoglycan bound protein (lpxtg motif)"/>
    <property type="match status" value="1"/>
</dbReference>
<dbReference type="Pfam" id="PF00746">
    <property type="entry name" value="Gram_pos_anchor"/>
    <property type="match status" value="1"/>
</dbReference>
<dbReference type="EMBL" id="JARYZI010000010">
    <property type="protein sequence ID" value="MDH8679237.1"/>
    <property type="molecule type" value="Genomic_DNA"/>
</dbReference>
<dbReference type="NCBIfam" id="TIGR01167">
    <property type="entry name" value="LPXTG_anchor"/>
    <property type="match status" value="1"/>
</dbReference>
<feature type="signal peptide" evidence="7">
    <location>
        <begin position="1"/>
        <end position="28"/>
    </location>
</feature>
<dbReference type="Pfam" id="PF18998">
    <property type="entry name" value="Flg_new_2"/>
    <property type="match status" value="1"/>
</dbReference>
<dbReference type="Pfam" id="PF06458">
    <property type="entry name" value="MucBP"/>
    <property type="match status" value="1"/>
</dbReference>
<organism evidence="9 10">
    <name type="scientific">Fusibacter bizertensis</name>
    <dbReference type="NCBI Taxonomy" id="1488331"/>
    <lineage>
        <taxon>Bacteria</taxon>
        <taxon>Bacillati</taxon>
        <taxon>Bacillota</taxon>
        <taxon>Clostridia</taxon>
        <taxon>Eubacteriales</taxon>
        <taxon>Eubacteriales Family XII. Incertae Sedis</taxon>
        <taxon>Fusibacter</taxon>
    </lineage>
</organism>
<keyword evidence="10" id="KW-1185">Reference proteome</keyword>
<dbReference type="InterPro" id="IPR044060">
    <property type="entry name" value="Bacterial_rp_domain"/>
</dbReference>
<keyword evidence="3 7" id="KW-0732">Signal</keyword>
<evidence type="ECO:0000256" key="7">
    <source>
        <dbReference type="SAM" id="SignalP"/>
    </source>
</evidence>
<sequence>MKTNFKKLSTLLMIFTLILFSVPFNSYAVDADNATIYITADDAYILYVNGVVEGSDNNWRQKEEYRVALYDDYLIAVEAWDEHQIIDGFNMQIVFDDTNIPTVETKTASNWLVTTTPETDWQLPSTTISGWSPVTEIQDSRWTNITGQWVWTPNYVHGNEVFDSKAYFRFDGSNPRPQIVVIGNVYELTSPVYSGSGSITENSAAGYITFEWSDQSLNLSNDYTSTYIAPGTEVKLTAVAKPGYEFVGWRTSLNAPNDPPIANPFTVTVGELTSEISQTAIFKLLPDTSENTTEDTTGTSSETSSETTQPTTQAPTEPQGPQGSIVVNFVDTEGNSIGSSFTFTGTVGTLYQTSSRSIEGYELTETPANASGNFIDGSVTVDYVYSDGVIIEEESVALGEANVFNFDSIYDNMTTEEATDEAIILDEATPLADALPQTGQATPELFYGIGGLVSALGLYIKKRK</sequence>
<gene>
    <name evidence="9" type="ORF">QE109_13855</name>
</gene>
<reference evidence="9 10" key="1">
    <citation type="submission" date="2023-04" db="EMBL/GenBank/DDBJ databases">
        <title>Fusibacter bizertensis strain WBS, isolated from littoral bottom sediments of the Arctic seas - biochemical and genomic analysis.</title>
        <authorList>
            <person name="Brioukhanov A.L."/>
        </authorList>
    </citation>
    <scope>NUCLEOTIDE SEQUENCE [LARGE SCALE GENOMIC DNA]</scope>
    <source>
        <strain evidence="9 10">WBS</strain>
    </source>
</reference>
<evidence type="ECO:0000256" key="2">
    <source>
        <dbReference type="ARBA" id="ARBA00022525"/>
    </source>
</evidence>
<feature type="region of interest" description="Disordered" evidence="6">
    <location>
        <begin position="283"/>
        <end position="325"/>
    </location>
</feature>
<evidence type="ECO:0000313" key="9">
    <source>
        <dbReference type="EMBL" id="MDH8679237.1"/>
    </source>
</evidence>
<evidence type="ECO:0000256" key="6">
    <source>
        <dbReference type="SAM" id="MobiDB-lite"/>
    </source>
</evidence>
<evidence type="ECO:0000256" key="3">
    <source>
        <dbReference type="ARBA" id="ARBA00022729"/>
    </source>
</evidence>
<dbReference type="Gene3D" id="2.60.120.260">
    <property type="entry name" value="Galactose-binding domain-like"/>
    <property type="match status" value="1"/>
</dbReference>
<proteinExistence type="predicted"/>
<keyword evidence="5" id="KW-0572">Peptidoglycan-anchor</keyword>
<keyword evidence="1" id="KW-0134">Cell wall</keyword>
<feature type="compositionally biased region" description="Low complexity" evidence="6">
    <location>
        <begin position="286"/>
        <end position="322"/>
    </location>
</feature>
<feature type="chain" id="PRO_5047412990" evidence="7">
    <location>
        <begin position="29"/>
        <end position="464"/>
    </location>
</feature>
<dbReference type="PROSITE" id="PS50847">
    <property type="entry name" value="GRAM_POS_ANCHORING"/>
    <property type="match status" value="1"/>
</dbReference>
<name>A0ABT6NFM7_9FIRM</name>
<evidence type="ECO:0000313" key="10">
    <source>
        <dbReference type="Proteomes" id="UP001158045"/>
    </source>
</evidence>
<feature type="domain" description="Gram-positive cocci surface proteins LPxTG" evidence="8">
    <location>
        <begin position="435"/>
        <end position="464"/>
    </location>
</feature>
<dbReference type="InterPro" id="IPR019931">
    <property type="entry name" value="LPXTG_anchor"/>
</dbReference>
<evidence type="ECO:0000256" key="5">
    <source>
        <dbReference type="ARBA" id="ARBA00023088"/>
    </source>
</evidence>
<accession>A0ABT6NFM7</accession>
<comment type="caution">
    <text evidence="9">The sequence shown here is derived from an EMBL/GenBank/DDBJ whole genome shotgun (WGS) entry which is preliminary data.</text>
</comment>
<dbReference type="Proteomes" id="UP001158045">
    <property type="component" value="Unassembled WGS sequence"/>
</dbReference>
<dbReference type="InterPro" id="IPR009459">
    <property type="entry name" value="MucBP_dom"/>
</dbReference>
<evidence type="ECO:0000256" key="4">
    <source>
        <dbReference type="ARBA" id="ARBA00022737"/>
    </source>
</evidence>
<dbReference type="RefSeq" id="WP_281095130.1">
    <property type="nucleotide sequence ID" value="NZ_JARYZI010000010.1"/>
</dbReference>
<evidence type="ECO:0000259" key="8">
    <source>
        <dbReference type="PROSITE" id="PS50847"/>
    </source>
</evidence>
<evidence type="ECO:0000256" key="1">
    <source>
        <dbReference type="ARBA" id="ARBA00022512"/>
    </source>
</evidence>